<dbReference type="OMA" id="NGERICW"/>
<evidence type="ECO:0000256" key="4">
    <source>
        <dbReference type="RuleBase" id="RU004020"/>
    </source>
</evidence>
<accession>K0T3H9</accession>
<dbReference type="Proteomes" id="UP000266841">
    <property type="component" value="Unassembled WGS sequence"/>
</dbReference>
<evidence type="ECO:0000256" key="1">
    <source>
        <dbReference type="ARBA" id="ARBA00004123"/>
    </source>
</evidence>
<dbReference type="Pfam" id="PF00447">
    <property type="entry name" value="HSF_DNA-bind"/>
    <property type="match status" value="1"/>
</dbReference>
<evidence type="ECO:0000313" key="7">
    <source>
        <dbReference type="EMBL" id="EJK72245.1"/>
    </source>
</evidence>
<dbReference type="SMART" id="SM00415">
    <property type="entry name" value="HSF"/>
    <property type="match status" value="1"/>
</dbReference>
<comment type="subcellular location">
    <subcellularLocation>
        <location evidence="1">Nucleus</location>
    </subcellularLocation>
</comment>
<feature type="compositionally biased region" description="Basic residues" evidence="5">
    <location>
        <begin position="140"/>
        <end position="150"/>
    </location>
</feature>
<comment type="caution">
    <text evidence="7">The sequence shown here is derived from an EMBL/GenBank/DDBJ whole genome shotgun (WGS) entry which is preliminary data.</text>
</comment>
<comment type="similarity">
    <text evidence="4">Belongs to the HSF family.</text>
</comment>
<evidence type="ECO:0000313" key="8">
    <source>
        <dbReference type="Proteomes" id="UP000266841"/>
    </source>
</evidence>
<name>K0T3H9_THAOC</name>
<dbReference type="PANTHER" id="PTHR10015">
    <property type="entry name" value="HEAT SHOCK TRANSCRIPTION FACTOR"/>
    <property type="match status" value="1"/>
</dbReference>
<dbReference type="eggNOG" id="KOG0627">
    <property type="taxonomic scope" value="Eukaryota"/>
</dbReference>
<organism evidence="7 8">
    <name type="scientific">Thalassiosira oceanica</name>
    <name type="common">Marine diatom</name>
    <dbReference type="NCBI Taxonomy" id="159749"/>
    <lineage>
        <taxon>Eukaryota</taxon>
        <taxon>Sar</taxon>
        <taxon>Stramenopiles</taxon>
        <taxon>Ochrophyta</taxon>
        <taxon>Bacillariophyta</taxon>
        <taxon>Coscinodiscophyceae</taxon>
        <taxon>Thalassiosirophycidae</taxon>
        <taxon>Thalassiosirales</taxon>
        <taxon>Thalassiosiraceae</taxon>
        <taxon>Thalassiosira</taxon>
    </lineage>
</organism>
<evidence type="ECO:0000256" key="3">
    <source>
        <dbReference type="ARBA" id="ARBA00023242"/>
    </source>
</evidence>
<keyword evidence="8" id="KW-1185">Reference proteome</keyword>
<dbReference type="GO" id="GO:0003700">
    <property type="term" value="F:DNA-binding transcription factor activity"/>
    <property type="evidence" value="ECO:0007669"/>
    <property type="project" value="InterPro"/>
</dbReference>
<sequence>MHRYSDDDYAPPSPRPARRVSLCSSSTVDVSRGADRSTFPFKLYDMLEYASDHGHSSIVWVHDGEAFEIIDADALMDGVASLFFKQSKFRSFTRQLNIWGFNRLEDSKKGWRHDNFIRGDVDRVALIKRIEIKGKSTSSRQRKRSRRTATAKKELHNSSAPVSASAASVGGCVSESEVSSISSNSAEPPLEVLSTVTLSGTVPSKPTHETAQESPRQLNMPGHLRVPSQVSYNPTTSSGYIQYTPAFLAQTTAPLVQSIDPISISRNSMALGGPPSDDFLQFAQMMEVKQEDPFDVAVRKMFS</sequence>
<proteinExistence type="inferred from homology"/>
<dbReference type="AlphaFoldDB" id="K0T3H9"/>
<dbReference type="InterPro" id="IPR036388">
    <property type="entry name" value="WH-like_DNA-bd_sf"/>
</dbReference>
<gene>
    <name evidence="7" type="ORF">THAOC_06237</name>
</gene>
<dbReference type="GO" id="GO:0043565">
    <property type="term" value="F:sequence-specific DNA binding"/>
    <property type="evidence" value="ECO:0007669"/>
    <property type="project" value="InterPro"/>
</dbReference>
<protein>
    <recommendedName>
        <fullName evidence="6">HSF-type DNA-binding domain-containing protein</fullName>
    </recommendedName>
</protein>
<dbReference type="GO" id="GO:0005634">
    <property type="term" value="C:nucleus"/>
    <property type="evidence" value="ECO:0007669"/>
    <property type="project" value="UniProtKB-SubCell"/>
</dbReference>
<dbReference type="PANTHER" id="PTHR10015:SF206">
    <property type="entry name" value="HSF-TYPE DNA-BINDING DOMAIN-CONTAINING PROTEIN"/>
    <property type="match status" value="1"/>
</dbReference>
<dbReference type="Gene3D" id="1.10.10.10">
    <property type="entry name" value="Winged helix-like DNA-binding domain superfamily/Winged helix DNA-binding domain"/>
    <property type="match status" value="1"/>
</dbReference>
<keyword evidence="2" id="KW-0238">DNA-binding</keyword>
<feature type="region of interest" description="Disordered" evidence="5">
    <location>
        <begin position="135"/>
        <end position="162"/>
    </location>
</feature>
<feature type="region of interest" description="Disordered" evidence="5">
    <location>
        <begin position="200"/>
        <end position="226"/>
    </location>
</feature>
<reference evidence="7 8" key="1">
    <citation type="journal article" date="2012" name="Genome Biol.">
        <title>Genome and low-iron response of an oceanic diatom adapted to chronic iron limitation.</title>
        <authorList>
            <person name="Lommer M."/>
            <person name="Specht M."/>
            <person name="Roy A.S."/>
            <person name="Kraemer L."/>
            <person name="Andreson R."/>
            <person name="Gutowska M.A."/>
            <person name="Wolf J."/>
            <person name="Bergner S.V."/>
            <person name="Schilhabel M.B."/>
            <person name="Klostermeier U.C."/>
            <person name="Beiko R.G."/>
            <person name="Rosenstiel P."/>
            <person name="Hippler M."/>
            <person name="Laroche J."/>
        </authorList>
    </citation>
    <scope>NUCLEOTIDE SEQUENCE [LARGE SCALE GENOMIC DNA]</scope>
    <source>
        <strain evidence="7 8">CCMP1005</strain>
    </source>
</reference>
<evidence type="ECO:0000256" key="2">
    <source>
        <dbReference type="ARBA" id="ARBA00023125"/>
    </source>
</evidence>
<dbReference type="InterPro" id="IPR036390">
    <property type="entry name" value="WH_DNA-bd_sf"/>
</dbReference>
<feature type="domain" description="HSF-type DNA-binding" evidence="6">
    <location>
        <begin position="35"/>
        <end position="130"/>
    </location>
</feature>
<dbReference type="OrthoDB" id="44005at2759"/>
<evidence type="ECO:0000259" key="6">
    <source>
        <dbReference type="SMART" id="SM00415"/>
    </source>
</evidence>
<dbReference type="InterPro" id="IPR000232">
    <property type="entry name" value="HSF_DNA-bd"/>
</dbReference>
<dbReference type="SUPFAM" id="SSF46785">
    <property type="entry name" value="Winged helix' DNA-binding domain"/>
    <property type="match status" value="1"/>
</dbReference>
<dbReference type="EMBL" id="AGNL01006135">
    <property type="protein sequence ID" value="EJK72245.1"/>
    <property type="molecule type" value="Genomic_DNA"/>
</dbReference>
<keyword evidence="3" id="KW-0539">Nucleus</keyword>
<evidence type="ECO:0000256" key="5">
    <source>
        <dbReference type="SAM" id="MobiDB-lite"/>
    </source>
</evidence>
<feature type="region of interest" description="Disordered" evidence="5">
    <location>
        <begin position="1"/>
        <end position="21"/>
    </location>
</feature>